<evidence type="ECO:0000313" key="8">
    <source>
        <dbReference type="Proteomes" id="UP000241546"/>
    </source>
</evidence>
<dbReference type="RefSeq" id="XP_024749409.1">
    <property type="nucleotide sequence ID" value="XM_024890591.1"/>
</dbReference>
<evidence type="ECO:0000256" key="1">
    <source>
        <dbReference type="ARBA" id="ARBA00004141"/>
    </source>
</evidence>
<feature type="transmembrane region" description="Helical" evidence="6">
    <location>
        <begin position="144"/>
        <end position="166"/>
    </location>
</feature>
<keyword evidence="2 6" id="KW-0812">Transmembrane</keyword>
<dbReference type="GeneID" id="36598709"/>
<dbReference type="AlphaFoldDB" id="A0A2T4BA50"/>
<feature type="transmembrane region" description="Helical" evidence="6">
    <location>
        <begin position="239"/>
        <end position="256"/>
    </location>
</feature>
<feature type="region of interest" description="Disordered" evidence="5">
    <location>
        <begin position="1"/>
        <end position="26"/>
    </location>
</feature>
<dbReference type="Proteomes" id="UP000241546">
    <property type="component" value="Unassembled WGS sequence"/>
</dbReference>
<gene>
    <name evidence="7" type="ORF">BBK36DRAFT_1119443</name>
</gene>
<evidence type="ECO:0000256" key="3">
    <source>
        <dbReference type="ARBA" id="ARBA00022989"/>
    </source>
</evidence>
<keyword evidence="8" id="KW-1185">Reference proteome</keyword>
<keyword evidence="4 6" id="KW-0472">Membrane</keyword>
<dbReference type="GO" id="GO:0016020">
    <property type="term" value="C:membrane"/>
    <property type="evidence" value="ECO:0007669"/>
    <property type="project" value="UniProtKB-SubCell"/>
</dbReference>
<dbReference type="OrthoDB" id="194139at2759"/>
<feature type="transmembrane region" description="Helical" evidence="6">
    <location>
        <begin position="411"/>
        <end position="429"/>
    </location>
</feature>
<feature type="transmembrane region" description="Helical" evidence="6">
    <location>
        <begin position="39"/>
        <end position="56"/>
    </location>
</feature>
<feature type="transmembrane region" description="Helical" evidence="6">
    <location>
        <begin position="387"/>
        <end position="405"/>
    </location>
</feature>
<keyword evidence="3 6" id="KW-1133">Transmembrane helix</keyword>
<feature type="compositionally biased region" description="Basic and acidic residues" evidence="5">
    <location>
        <begin position="17"/>
        <end position="26"/>
    </location>
</feature>
<feature type="transmembrane region" description="Helical" evidence="6">
    <location>
        <begin position="441"/>
        <end position="464"/>
    </location>
</feature>
<dbReference type="Gene3D" id="1.20.1250.20">
    <property type="entry name" value="MFS general substrate transporter like domains"/>
    <property type="match status" value="1"/>
</dbReference>
<evidence type="ECO:0000256" key="5">
    <source>
        <dbReference type="SAM" id="MobiDB-lite"/>
    </source>
</evidence>
<comment type="subcellular location">
    <subcellularLocation>
        <location evidence="1">Membrane</location>
        <topology evidence="1">Multi-pass membrane protein</topology>
    </subcellularLocation>
</comment>
<evidence type="ECO:0000256" key="4">
    <source>
        <dbReference type="ARBA" id="ARBA00023136"/>
    </source>
</evidence>
<reference evidence="8" key="1">
    <citation type="submission" date="2016-07" db="EMBL/GenBank/DDBJ databases">
        <title>Multiple horizontal gene transfer events from other fungi enriched the ability of initially mycotrophic Trichoderma (Ascomycota) to feed on dead plant biomass.</title>
        <authorList>
            <consortium name="DOE Joint Genome Institute"/>
            <person name="Atanasova L."/>
            <person name="Chenthamara K."/>
            <person name="Zhang J."/>
            <person name="Grujic M."/>
            <person name="Henrissat B."/>
            <person name="Kuo A."/>
            <person name="Aerts A."/>
            <person name="Salamov A."/>
            <person name="Lipzen A."/>
            <person name="Labutti K."/>
            <person name="Barry K."/>
            <person name="Miao Y."/>
            <person name="Rahimi M.J."/>
            <person name="Shen Q."/>
            <person name="Grigoriev I.V."/>
            <person name="Kubicek C.P."/>
            <person name="Druzhinina I.S."/>
        </authorList>
    </citation>
    <scope>NUCLEOTIDE SEQUENCE [LARGE SCALE GENOMIC DNA]</scope>
    <source>
        <strain evidence="8">TUCIM 6016</strain>
    </source>
</reference>
<organism evidence="7 8">
    <name type="scientific">Trichoderma citrinoviride</name>
    <dbReference type="NCBI Taxonomy" id="58853"/>
    <lineage>
        <taxon>Eukaryota</taxon>
        <taxon>Fungi</taxon>
        <taxon>Dikarya</taxon>
        <taxon>Ascomycota</taxon>
        <taxon>Pezizomycotina</taxon>
        <taxon>Sordariomycetes</taxon>
        <taxon>Hypocreomycetidae</taxon>
        <taxon>Hypocreales</taxon>
        <taxon>Hypocreaceae</taxon>
        <taxon>Trichoderma</taxon>
    </lineage>
</organism>
<dbReference type="GO" id="GO:0022857">
    <property type="term" value="F:transmembrane transporter activity"/>
    <property type="evidence" value="ECO:0007669"/>
    <property type="project" value="InterPro"/>
</dbReference>
<name>A0A2T4BA50_9HYPO</name>
<feature type="transmembrane region" description="Helical" evidence="6">
    <location>
        <begin position="112"/>
        <end position="132"/>
    </location>
</feature>
<dbReference type="PANTHER" id="PTHR23507">
    <property type="entry name" value="ZGC:174356"/>
    <property type="match status" value="1"/>
</dbReference>
<feature type="transmembrane region" description="Helical" evidence="6">
    <location>
        <begin position="484"/>
        <end position="503"/>
    </location>
</feature>
<evidence type="ECO:0000256" key="2">
    <source>
        <dbReference type="ARBA" id="ARBA00022692"/>
    </source>
</evidence>
<proteinExistence type="predicted"/>
<evidence type="ECO:0000256" key="6">
    <source>
        <dbReference type="SAM" id="Phobius"/>
    </source>
</evidence>
<evidence type="ECO:0000313" key="7">
    <source>
        <dbReference type="EMBL" id="PTB66089.1"/>
    </source>
</evidence>
<dbReference type="CDD" id="cd06174">
    <property type="entry name" value="MFS"/>
    <property type="match status" value="1"/>
</dbReference>
<dbReference type="PANTHER" id="PTHR23507:SF1">
    <property type="entry name" value="FI18259P1-RELATED"/>
    <property type="match status" value="1"/>
</dbReference>
<dbReference type="EMBL" id="KZ680213">
    <property type="protein sequence ID" value="PTB66089.1"/>
    <property type="molecule type" value="Genomic_DNA"/>
</dbReference>
<accession>A0A2T4BA50</accession>
<feature type="transmembrane region" description="Helical" evidence="6">
    <location>
        <begin position="172"/>
        <end position="194"/>
    </location>
</feature>
<dbReference type="InterPro" id="IPR011701">
    <property type="entry name" value="MFS"/>
</dbReference>
<dbReference type="Pfam" id="PF07690">
    <property type="entry name" value="MFS_1"/>
    <property type="match status" value="1"/>
</dbReference>
<sequence length="513" mass="55542">MPSPDEDAEASPLIQEPQEHIHTQDDQQRTYGLGWGKDALRNVGLAAAFLVLYAFADILKYISTVRLIELGICREHYLQNGPGSDDNDYHKNIPEILCKLPSIQQQLAHLRGYLGTLEAIVGLVFTLPYGLLIDHLGERLVAGINVVGYLLSCAWIIIVCYCWQLLPIRSVVLAPLFRVIGGGSPILSSIIYSIAAKSTPHASRSLCFFFFMAVQLITEIISITIAAELLDRELLFTPMLLNFPVGLLCLATLCIIRPGAAHPSTRQTQGSAYEPDRLAEGEPAAKILEATTDSLLRKSSHILSELLHDWNVIALLVTVPVAKLVNPITELMLQYIPKKFDLPLASASRALSIQAAESLIVLAAILPILKNVSQGKFHAVPAKVDLFIARYGFIAMSLGCLIMALSQALGGFVLGLLVFTLGCGARPALQSLLTDLARREHISILYAVIAVCDGIGSASGAFILNQSFAMALGWDSQLYLGFPFIIGIACYVFGFIASMSVGLTGTTGMIPQT</sequence>
<feature type="transmembrane region" description="Helical" evidence="6">
    <location>
        <begin position="206"/>
        <end position="227"/>
    </location>
</feature>
<dbReference type="InterPro" id="IPR036259">
    <property type="entry name" value="MFS_trans_sf"/>
</dbReference>
<protein>
    <submittedName>
        <fullName evidence="7">MFS general substrate transporter</fullName>
    </submittedName>
</protein>
<dbReference type="SUPFAM" id="SSF103473">
    <property type="entry name" value="MFS general substrate transporter"/>
    <property type="match status" value="1"/>
</dbReference>